<dbReference type="SUPFAM" id="SSF52540">
    <property type="entry name" value="P-loop containing nucleoside triphosphate hydrolases"/>
    <property type="match status" value="1"/>
</dbReference>
<comment type="caution">
    <text evidence="6">The sequence shown here is derived from an EMBL/GenBank/DDBJ whole genome shotgun (WGS) entry which is preliminary data.</text>
</comment>
<dbReference type="PANTHER" id="PTHR42711">
    <property type="entry name" value="ABC TRANSPORTER ATP-BINDING PROTEIN"/>
    <property type="match status" value="1"/>
</dbReference>
<comment type="similarity">
    <text evidence="1">Belongs to the ABC transporter superfamily.</text>
</comment>
<dbReference type="Gene3D" id="3.40.50.300">
    <property type="entry name" value="P-loop containing nucleotide triphosphate hydrolases"/>
    <property type="match status" value="1"/>
</dbReference>
<dbReference type="Proteomes" id="UP000233256">
    <property type="component" value="Unassembled WGS sequence"/>
</dbReference>
<dbReference type="GO" id="GO:0016887">
    <property type="term" value="F:ATP hydrolysis activity"/>
    <property type="evidence" value="ECO:0007669"/>
    <property type="project" value="InterPro"/>
</dbReference>
<evidence type="ECO:0000259" key="5">
    <source>
        <dbReference type="PROSITE" id="PS50893"/>
    </source>
</evidence>
<evidence type="ECO:0000313" key="6">
    <source>
        <dbReference type="EMBL" id="PKK90843.1"/>
    </source>
</evidence>
<proteinExistence type="inferred from homology"/>
<dbReference type="CDD" id="cd03230">
    <property type="entry name" value="ABC_DR_subfamily_A"/>
    <property type="match status" value="1"/>
</dbReference>
<protein>
    <submittedName>
        <fullName evidence="6">ABC transporter</fullName>
    </submittedName>
</protein>
<dbReference type="SMART" id="SM00382">
    <property type="entry name" value="AAA"/>
    <property type="match status" value="1"/>
</dbReference>
<feature type="domain" description="ABC transporter" evidence="5">
    <location>
        <begin position="2"/>
        <end position="231"/>
    </location>
</feature>
<keyword evidence="2" id="KW-0813">Transport</keyword>
<reference evidence="6 7" key="1">
    <citation type="journal article" date="2017" name="ISME J.">
        <title>Potential for microbial H2 and metal transformations associated with novel bacteria and archaea in deep terrestrial subsurface sediments.</title>
        <authorList>
            <person name="Hernsdorf A.W."/>
            <person name="Amano Y."/>
            <person name="Miyakawa K."/>
            <person name="Ise K."/>
            <person name="Suzuki Y."/>
            <person name="Anantharaman K."/>
            <person name="Probst A."/>
            <person name="Burstein D."/>
            <person name="Thomas B.C."/>
            <person name="Banfield J.F."/>
        </authorList>
    </citation>
    <scope>NUCLEOTIDE SEQUENCE [LARGE SCALE GENOMIC DNA]</scope>
    <source>
        <strain evidence="6">HGW-Wallbacteria-1</strain>
    </source>
</reference>
<dbReference type="PROSITE" id="PS50893">
    <property type="entry name" value="ABC_TRANSPORTER_2"/>
    <property type="match status" value="1"/>
</dbReference>
<gene>
    <name evidence="6" type="ORF">CVV64_08155</name>
</gene>
<dbReference type="InterPro" id="IPR003439">
    <property type="entry name" value="ABC_transporter-like_ATP-bd"/>
</dbReference>
<dbReference type="InterPro" id="IPR050763">
    <property type="entry name" value="ABC_transporter_ATP-binding"/>
</dbReference>
<dbReference type="InterPro" id="IPR027417">
    <property type="entry name" value="P-loop_NTPase"/>
</dbReference>
<dbReference type="EMBL" id="PGXC01000004">
    <property type="protein sequence ID" value="PKK90843.1"/>
    <property type="molecule type" value="Genomic_DNA"/>
</dbReference>
<evidence type="ECO:0000256" key="4">
    <source>
        <dbReference type="ARBA" id="ARBA00022840"/>
    </source>
</evidence>
<dbReference type="GO" id="GO:0005524">
    <property type="term" value="F:ATP binding"/>
    <property type="evidence" value="ECO:0007669"/>
    <property type="project" value="UniProtKB-KW"/>
</dbReference>
<evidence type="ECO:0000256" key="1">
    <source>
        <dbReference type="ARBA" id="ARBA00005417"/>
    </source>
</evidence>
<keyword evidence="4" id="KW-0067">ATP-binding</keyword>
<accession>A0A2N1PR73</accession>
<keyword evidence="3" id="KW-0547">Nucleotide-binding</keyword>
<name>A0A2N1PR73_9BACT</name>
<dbReference type="InterPro" id="IPR003593">
    <property type="entry name" value="AAA+_ATPase"/>
</dbReference>
<evidence type="ECO:0000256" key="3">
    <source>
        <dbReference type="ARBA" id="ARBA00022741"/>
    </source>
</evidence>
<sequence>MIKVENLRKDFGSIKAVDNISFDVDEGEIVGILGPNGAGKTTTMRILTGFIPATAGKASVAGFDVFEDSMRARSSIGYLPESVPLYLDMRVDEYLGFRAGLHDISGKSRKEAVSRALEKCWLTDVRSRIIGTLSKGYRQRVGLADALLHDPPILILDEPTVGLDPNQIRQTRNLIKELGKNHTILISTHILPEVEMVCNRVIIVSKGRVMAQDTPERLRNQIGRTAIYAELRCQKSQIEDRIRQFSGVSDLDFKPLEDGFVGVDVYVSPGADPRLDIFRMASETGIEMRELHIENITLEDVFVHITTSEREVSTKCSEEVNQ</sequence>
<evidence type="ECO:0000313" key="7">
    <source>
        <dbReference type="Proteomes" id="UP000233256"/>
    </source>
</evidence>
<dbReference type="PANTHER" id="PTHR42711:SF5">
    <property type="entry name" value="ABC TRANSPORTER ATP-BINDING PROTEIN NATA"/>
    <property type="match status" value="1"/>
</dbReference>
<dbReference type="Pfam" id="PF00005">
    <property type="entry name" value="ABC_tran"/>
    <property type="match status" value="1"/>
</dbReference>
<evidence type="ECO:0000256" key="2">
    <source>
        <dbReference type="ARBA" id="ARBA00022448"/>
    </source>
</evidence>
<organism evidence="6 7">
    <name type="scientific">Candidatus Wallbacteria bacterium HGW-Wallbacteria-1</name>
    <dbReference type="NCBI Taxonomy" id="2013854"/>
    <lineage>
        <taxon>Bacteria</taxon>
        <taxon>Candidatus Walliibacteriota</taxon>
    </lineage>
</organism>
<dbReference type="AlphaFoldDB" id="A0A2N1PR73"/>